<feature type="domain" description="Cation/H+ exchanger transmembrane" evidence="8">
    <location>
        <begin position="18"/>
        <end position="385"/>
    </location>
</feature>
<evidence type="ECO:0000259" key="9">
    <source>
        <dbReference type="Pfam" id="PF02254"/>
    </source>
</evidence>
<organism evidence="10 11">
    <name type="scientific">Rhodothalassium salexigens DSM 2132</name>
    <dbReference type="NCBI Taxonomy" id="1188247"/>
    <lineage>
        <taxon>Bacteria</taxon>
        <taxon>Pseudomonadati</taxon>
        <taxon>Pseudomonadota</taxon>
        <taxon>Alphaproteobacteria</taxon>
        <taxon>Rhodothalassiales</taxon>
        <taxon>Rhodothalassiaceae</taxon>
        <taxon>Rhodothalassium</taxon>
    </lineage>
</organism>
<gene>
    <name evidence="10" type="ORF">EV659_11526</name>
</gene>
<feature type="domain" description="RCK N-terminal" evidence="9">
    <location>
        <begin position="424"/>
        <end position="500"/>
    </location>
</feature>
<dbReference type="Gene3D" id="1.20.1530.20">
    <property type="match status" value="1"/>
</dbReference>
<dbReference type="PANTHER" id="PTHR42751:SF3">
    <property type="entry name" value="SODIUM_GLUTAMATE SYMPORTER"/>
    <property type="match status" value="1"/>
</dbReference>
<dbReference type="Pfam" id="PF02254">
    <property type="entry name" value="TrkA_N"/>
    <property type="match status" value="1"/>
</dbReference>
<dbReference type="Pfam" id="PF00999">
    <property type="entry name" value="Na_H_Exchanger"/>
    <property type="match status" value="1"/>
</dbReference>
<reference evidence="10 11" key="1">
    <citation type="submission" date="2019-03" db="EMBL/GenBank/DDBJ databases">
        <title>Genomic Encyclopedia of Type Strains, Phase IV (KMG-IV): sequencing the most valuable type-strain genomes for metagenomic binning, comparative biology and taxonomic classification.</title>
        <authorList>
            <person name="Goeker M."/>
        </authorList>
    </citation>
    <scope>NUCLEOTIDE SEQUENCE [LARGE SCALE GENOMIC DNA]</scope>
    <source>
        <strain evidence="10 11">DSM 2132</strain>
    </source>
</reference>
<keyword evidence="5 7" id="KW-1133">Transmembrane helix</keyword>
<dbReference type="InterPro" id="IPR036291">
    <property type="entry name" value="NAD(P)-bd_dom_sf"/>
</dbReference>
<dbReference type="InterPro" id="IPR038770">
    <property type="entry name" value="Na+/solute_symporter_sf"/>
</dbReference>
<evidence type="ECO:0000256" key="6">
    <source>
        <dbReference type="ARBA" id="ARBA00023136"/>
    </source>
</evidence>
<name>A0A4R2P830_RHOSA</name>
<feature type="transmembrane region" description="Helical" evidence="7">
    <location>
        <begin position="34"/>
        <end position="53"/>
    </location>
</feature>
<dbReference type="GO" id="GO:0016020">
    <property type="term" value="C:membrane"/>
    <property type="evidence" value="ECO:0007669"/>
    <property type="project" value="UniProtKB-SubCell"/>
</dbReference>
<dbReference type="GO" id="GO:1902600">
    <property type="term" value="P:proton transmembrane transport"/>
    <property type="evidence" value="ECO:0007669"/>
    <property type="project" value="InterPro"/>
</dbReference>
<feature type="transmembrane region" description="Helical" evidence="7">
    <location>
        <begin position="90"/>
        <end position="113"/>
    </location>
</feature>
<feature type="transmembrane region" description="Helical" evidence="7">
    <location>
        <begin position="119"/>
        <end position="139"/>
    </location>
</feature>
<evidence type="ECO:0000259" key="8">
    <source>
        <dbReference type="Pfam" id="PF00999"/>
    </source>
</evidence>
<keyword evidence="6 7" id="KW-0472">Membrane</keyword>
<dbReference type="GO" id="GO:0015297">
    <property type="term" value="F:antiporter activity"/>
    <property type="evidence" value="ECO:0007669"/>
    <property type="project" value="InterPro"/>
</dbReference>
<dbReference type="FunCoup" id="A0A4R2P830">
    <property type="interactions" value="333"/>
</dbReference>
<dbReference type="RefSeq" id="WP_132709539.1">
    <property type="nucleotide sequence ID" value="NZ_JACIGF010000015.1"/>
</dbReference>
<dbReference type="Proteomes" id="UP000295399">
    <property type="component" value="Unassembled WGS sequence"/>
</dbReference>
<evidence type="ECO:0000256" key="5">
    <source>
        <dbReference type="ARBA" id="ARBA00022989"/>
    </source>
</evidence>
<dbReference type="Gene3D" id="3.40.50.720">
    <property type="entry name" value="NAD(P)-binding Rossmann-like Domain"/>
    <property type="match status" value="1"/>
</dbReference>
<keyword evidence="3" id="KW-0813">Transport</keyword>
<dbReference type="EMBL" id="SLXO01000015">
    <property type="protein sequence ID" value="TCP30171.1"/>
    <property type="molecule type" value="Genomic_DNA"/>
</dbReference>
<feature type="transmembrane region" description="Helical" evidence="7">
    <location>
        <begin position="366"/>
        <end position="394"/>
    </location>
</feature>
<dbReference type="InterPro" id="IPR006153">
    <property type="entry name" value="Cation/H_exchanger_TM"/>
</dbReference>
<evidence type="ECO:0000256" key="2">
    <source>
        <dbReference type="ARBA" id="ARBA00005551"/>
    </source>
</evidence>
<evidence type="ECO:0000256" key="3">
    <source>
        <dbReference type="ARBA" id="ARBA00022448"/>
    </source>
</evidence>
<sequence>MLDLLSASIFYQVAALLVLAGLMGLLGVWLRQPLIVSFIAVGILAGPSALGLVHEADHIELLAELGIAVLLFLVGLKLDLNLIRSLGPVAAVAGLAQVALTGGIGFAIAYGLGFDVSDSLFLAVALTFSSTIIIVKLLSDKRAIDSLYGRLALGVLIIQDLVVVLAMIVLSAHAAGQGAALDAGHGGGHGGGGLMQVALNGVGLLVVIGLFMRYAAEPLMRQIARSPELLLCFSVAWAALLAAGADFLGLSKEMGGLLAGVSLASTQYREAVAARLAPLRDFLLLFFFIGLGTQLELGQLGANLGAAAVLSVFVLIGKPVLVTLITAAMGYRLRTGVLSAIILGQISEFSLIFMAMGAGLGLVSDALLGLITLVGLITIALSTYAITYLQWVYLRIEPLLRRFERDKALAEVQAIEAEEQFDMVVIGLGRFGGTVAQRLAAKGHRILGVDFNPAAVRRWRREGLRAVYGDATDADFVAHLPLENIHWIVSAVPDHETTVIKHDFNSSLIDSLKSAGFKGKIAVTCHGGDADWQRIKQKGADLVLMPFQDAADRTVELLEERGLPWRLDVIEPDDQREFAV</sequence>
<evidence type="ECO:0000313" key="10">
    <source>
        <dbReference type="EMBL" id="TCP30171.1"/>
    </source>
</evidence>
<evidence type="ECO:0000256" key="1">
    <source>
        <dbReference type="ARBA" id="ARBA00004141"/>
    </source>
</evidence>
<keyword evidence="4 7" id="KW-0812">Transmembrane</keyword>
<feature type="transmembrane region" description="Helical" evidence="7">
    <location>
        <begin position="337"/>
        <end position="360"/>
    </location>
</feature>
<comment type="subcellular location">
    <subcellularLocation>
        <location evidence="1">Membrane</location>
        <topology evidence="1">Multi-pass membrane protein</topology>
    </subcellularLocation>
</comment>
<feature type="transmembrane region" description="Helical" evidence="7">
    <location>
        <begin position="151"/>
        <end position="174"/>
    </location>
</feature>
<evidence type="ECO:0000256" key="7">
    <source>
        <dbReference type="SAM" id="Phobius"/>
    </source>
</evidence>
<evidence type="ECO:0000313" key="11">
    <source>
        <dbReference type="Proteomes" id="UP000295399"/>
    </source>
</evidence>
<dbReference type="SUPFAM" id="SSF51735">
    <property type="entry name" value="NAD(P)-binding Rossmann-fold domains"/>
    <property type="match status" value="1"/>
</dbReference>
<dbReference type="InParanoid" id="A0A4R2P830"/>
<dbReference type="InterPro" id="IPR003148">
    <property type="entry name" value="RCK_N"/>
</dbReference>
<dbReference type="GO" id="GO:0006813">
    <property type="term" value="P:potassium ion transport"/>
    <property type="evidence" value="ECO:0007669"/>
    <property type="project" value="InterPro"/>
</dbReference>
<protein>
    <submittedName>
        <fullName evidence="10">Transporter (CPA2 family)</fullName>
    </submittedName>
</protein>
<feature type="transmembrane region" description="Helical" evidence="7">
    <location>
        <begin position="6"/>
        <end position="27"/>
    </location>
</feature>
<comment type="caution">
    <text evidence="10">The sequence shown here is derived from an EMBL/GenBank/DDBJ whole genome shotgun (WGS) entry which is preliminary data.</text>
</comment>
<feature type="transmembrane region" description="Helical" evidence="7">
    <location>
        <begin position="194"/>
        <end position="216"/>
    </location>
</feature>
<dbReference type="PANTHER" id="PTHR42751">
    <property type="entry name" value="SODIUM/HYDROGEN EXCHANGER FAMILY/TRKA DOMAIN PROTEIN"/>
    <property type="match status" value="1"/>
</dbReference>
<dbReference type="AlphaFoldDB" id="A0A4R2P830"/>
<accession>A0A4R2P830</accession>
<feature type="transmembrane region" description="Helical" evidence="7">
    <location>
        <begin position="228"/>
        <end position="248"/>
    </location>
</feature>
<keyword evidence="11" id="KW-1185">Reference proteome</keyword>
<comment type="similarity">
    <text evidence="2">Belongs to the monovalent cation:proton antiporter 2 (CPA2) transporter (TC 2.A.37) family.</text>
</comment>
<feature type="transmembrane region" description="Helical" evidence="7">
    <location>
        <begin position="304"/>
        <end position="325"/>
    </location>
</feature>
<feature type="transmembrane region" description="Helical" evidence="7">
    <location>
        <begin position="59"/>
        <end position="78"/>
    </location>
</feature>
<dbReference type="OrthoDB" id="9781411at2"/>
<proteinExistence type="inferred from homology"/>
<evidence type="ECO:0000256" key="4">
    <source>
        <dbReference type="ARBA" id="ARBA00022692"/>
    </source>
</evidence>